<protein>
    <recommendedName>
        <fullName evidence="8">MD-2-related lipid-recognition domain-containing protein</fullName>
    </recommendedName>
</protein>
<evidence type="ECO:0000256" key="4">
    <source>
        <dbReference type="ARBA" id="ARBA00022448"/>
    </source>
</evidence>
<dbReference type="InterPro" id="IPR039670">
    <property type="entry name" value="NPC2-like"/>
</dbReference>
<proteinExistence type="inferred from homology"/>
<gene>
    <name evidence="9" type="ORF">PIB30_056924</name>
</gene>
<feature type="domain" description="MD-2-related lipid-recognition" evidence="8">
    <location>
        <begin position="41"/>
        <end position="156"/>
    </location>
</feature>
<comment type="subunit">
    <text evidence="3">Monomer.</text>
</comment>
<dbReference type="Proteomes" id="UP001341840">
    <property type="component" value="Unassembled WGS sequence"/>
</dbReference>
<keyword evidence="4" id="KW-0813">Transport</keyword>
<evidence type="ECO:0000256" key="6">
    <source>
        <dbReference type="ARBA" id="ARBA00023055"/>
    </source>
</evidence>
<keyword evidence="10" id="KW-1185">Reference proteome</keyword>
<evidence type="ECO:0000256" key="1">
    <source>
        <dbReference type="ARBA" id="ARBA00002053"/>
    </source>
</evidence>
<dbReference type="InterPro" id="IPR014756">
    <property type="entry name" value="Ig_E-set"/>
</dbReference>
<evidence type="ECO:0000256" key="2">
    <source>
        <dbReference type="ARBA" id="ARBA00006370"/>
    </source>
</evidence>
<dbReference type="CDD" id="cd00917">
    <property type="entry name" value="PG-PI_TP"/>
    <property type="match status" value="1"/>
</dbReference>
<evidence type="ECO:0000256" key="5">
    <source>
        <dbReference type="ARBA" id="ARBA00022729"/>
    </source>
</evidence>
<keyword evidence="5 7" id="KW-0732">Signal</keyword>
<dbReference type="InterPro" id="IPR003172">
    <property type="entry name" value="ML_dom"/>
</dbReference>
<evidence type="ECO:0000313" key="10">
    <source>
        <dbReference type="Proteomes" id="UP001341840"/>
    </source>
</evidence>
<comment type="similarity">
    <text evidence="2">Belongs to the NPC2 family.</text>
</comment>
<evidence type="ECO:0000256" key="7">
    <source>
        <dbReference type="SAM" id="SignalP"/>
    </source>
</evidence>
<dbReference type="Pfam" id="PF02221">
    <property type="entry name" value="E1_DerP2_DerF2"/>
    <property type="match status" value="1"/>
</dbReference>
<evidence type="ECO:0000259" key="8">
    <source>
        <dbReference type="SMART" id="SM00737"/>
    </source>
</evidence>
<dbReference type="SUPFAM" id="SSF81296">
    <property type="entry name" value="E set domains"/>
    <property type="match status" value="1"/>
</dbReference>
<name>A0ABU6RK76_9FABA</name>
<feature type="signal peptide" evidence="7">
    <location>
        <begin position="1"/>
        <end position="38"/>
    </location>
</feature>
<evidence type="ECO:0000256" key="3">
    <source>
        <dbReference type="ARBA" id="ARBA00011245"/>
    </source>
</evidence>
<dbReference type="InterPro" id="IPR033917">
    <property type="entry name" value="ML_PG-PI_TP"/>
</dbReference>
<dbReference type="PANTHER" id="PTHR11306:SF0">
    <property type="entry name" value="PHOSPHATIDYLGLYCEROL_PHOSPHATIDYLINOSITOL TRANSFER PROTEIN"/>
    <property type="match status" value="1"/>
</dbReference>
<evidence type="ECO:0000313" key="9">
    <source>
        <dbReference type="EMBL" id="MED6124216.1"/>
    </source>
</evidence>
<dbReference type="PANTHER" id="PTHR11306">
    <property type="entry name" value="NIEMANN PICK TYPE C2 PROTEIN NPC2-RELATED"/>
    <property type="match status" value="1"/>
</dbReference>
<organism evidence="9 10">
    <name type="scientific">Stylosanthes scabra</name>
    <dbReference type="NCBI Taxonomy" id="79078"/>
    <lineage>
        <taxon>Eukaryota</taxon>
        <taxon>Viridiplantae</taxon>
        <taxon>Streptophyta</taxon>
        <taxon>Embryophyta</taxon>
        <taxon>Tracheophyta</taxon>
        <taxon>Spermatophyta</taxon>
        <taxon>Magnoliopsida</taxon>
        <taxon>eudicotyledons</taxon>
        <taxon>Gunneridae</taxon>
        <taxon>Pentapetalae</taxon>
        <taxon>rosids</taxon>
        <taxon>fabids</taxon>
        <taxon>Fabales</taxon>
        <taxon>Fabaceae</taxon>
        <taxon>Papilionoideae</taxon>
        <taxon>50 kb inversion clade</taxon>
        <taxon>dalbergioids sensu lato</taxon>
        <taxon>Dalbergieae</taxon>
        <taxon>Pterocarpus clade</taxon>
        <taxon>Stylosanthes</taxon>
    </lineage>
</organism>
<dbReference type="SMART" id="SM00737">
    <property type="entry name" value="ML"/>
    <property type="match status" value="1"/>
</dbReference>
<feature type="chain" id="PRO_5046747872" description="MD-2-related lipid-recognition domain-containing protein" evidence="7">
    <location>
        <begin position="39"/>
        <end position="169"/>
    </location>
</feature>
<accession>A0ABU6RK76</accession>
<reference evidence="9 10" key="1">
    <citation type="journal article" date="2023" name="Plants (Basel)">
        <title>Bridging the Gap: Combining Genomics and Transcriptomics Approaches to Understand Stylosanthes scabra, an Orphan Legume from the Brazilian Caatinga.</title>
        <authorList>
            <person name="Ferreira-Neto J.R.C."/>
            <person name="da Silva M.D."/>
            <person name="Binneck E."/>
            <person name="de Melo N.F."/>
            <person name="da Silva R.H."/>
            <person name="de Melo A.L.T.M."/>
            <person name="Pandolfi V."/>
            <person name="Bustamante F.O."/>
            <person name="Brasileiro-Vidal A.C."/>
            <person name="Benko-Iseppon A.M."/>
        </authorList>
    </citation>
    <scope>NUCLEOTIDE SEQUENCE [LARGE SCALE GENOMIC DNA]</scope>
    <source>
        <tissue evidence="9">Leaves</tissue>
    </source>
</reference>
<dbReference type="Gene3D" id="2.60.40.770">
    <property type="match status" value="1"/>
</dbReference>
<comment type="function">
    <text evidence="1">Catalyzes the intermembrane transfer of phosphatidylglycerol and phosphatidylinositol.</text>
</comment>
<comment type="caution">
    <text evidence="9">The sequence shown here is derived from an EMBL/GenBank/DDBJ whole genome shotgun (WGS) entry which is preliminary data.</text>
</comment>
<keyword evidence="6" id="KW-0445">Lipid transport</keyword>
<dbReference type="EMBL" id="JASCZI010030668">
    <property type="protein sequence ID" value="MED6124216.1"/>
    <property type="molecule type" value="Genomic_DNA"/>
</dbReference>
<sequence>MFCCVTLCCIAEELMEMESIRFKLLLLFSLWICPLIHATEVSYCDENVEYNVKVKGVEISPNPIARGKAATFTISATTGESIYGGEMVIDVSYFGWHIHSETHELCAETSCPVSIGDFNVSYTQVLPGLTPPGSYWLKMKMFDGNKNEVTCIGFGFYIGFVSTVADIAQ</sequence>